<dbReference type="InterPro" id="IPR036388">
    <property type="entry name" value="WH-like_DNA-bd_sf"/>
</dbReference>
<dbReference type="GO" id="GO:0006355">
    <property type="term" value="P:regulation of DNA-templated transcription"/>
    <property type="evidence" value="ECO:0007669"/>
    <property type="project" value="InterPro"/>
</dbReference>
<evidence type="ECO:0000256" key="1">
    <source>
        <dbReference type="ARBA" id="ARBA00023015"/>
    </source>
</evidence>
<dbReference type="InterPro" id="IPR000595">
    <property type="entry name" value="cNMP-bd_dom"/>
</dbReference>
<keyword evidence="1" id="KW-0805">Transcription regulation</keyword>
<keyword evidence="7" id="KW-1185">Reference proteome</keyword>
<dbReference type="AlphaFoldDB" id="A0A371JLM0"/>
<evidence type="ECO:0000256" key="3">
    <source>
        <dbReference type="ARBA" id="ARBA00023163"/>
    </source>
</evidence>
<dbReference type="Gene3D" id="1.10.10.10">
    <property type="entry name" value="Winged helix-like DNA-binding domain superfamily/Winged helix DNA-binding domain"/>
    <property type="match status" value="1"/>
</dbReference>
<gene>
    <name evidence="6" type="ORF">DX873_17025</name>
</gene>
<dbReference type="GO" id="GO:0003677">
    <property type="term" value="F:DNA binding"/>
    <property type="evidence" value="ECO:0007669"/>
    <property type="project" value="UniProtKB-KW"/>
</dbReference>
<keyword evidence="3" id="KW-0804">Transcription</keyword>
<dbReference type="SUPFAM" id="SSF46785">
    <property type="entry name" value="Winged helix' DNA-binding domain"/>
    <property type="match status" value="1"/>
</dbReference>
<evidence type="ECO:0000259" key="5">
    <source>
        <dbReference type="PROSITE" id="PS51063"/>
    </source>
</evidence>
<dbReference type="Gene3D" id="2.60.120.10">
    <property type="entry name" value="Jelly Rolls"/>
    <property type="match status" value="1"/>
</dbReference>
<protein>
    <submittedName>
        <fullName evidence="6">Crp/Fnr family transcriptional regulator</fullName>
    </submittedName>
</protein>
<dbReference type="InterPro" id="IPR018490">
    <property type="entry name" value="cNMP-bd_dom_sf"/>
</dbReference>
<dbReference type="InterPro" id="IPR014710">
    <property type="entry name" value="RmlC-like_jellyroll"/>
</dbReference>
<evidence type="ECO:0000259" key="4">
    <source>
        <dbReference type="PROSITE" id="PS50042"/>
    </source>
</evidence>
<evidence type="ECO:0000313" key="7">
    <source>
        <dbReference type="Proteomes" id="UP000261828"/>
    </source>
</evidence>
<dbReference type="OrthoDB" id="1426605at2"/>
<feature type="domain" description="Cyclic nucleotide-binding" evidence="4">
    <location>
        <begin position="9"/>
        <end position="114"/>
    </location>
</feature>
<evidence type="ECO:0000256" key="2">
    <source>
        <dbReference type="ARBA" id="ARBA00023125"/>
    </source>
</evidence>
<dbReference type="Proteomes" id="UP000261828">
    <property type="component" value="Unassembled WGS sequence"/>
</dbReference>
<dbReference type="SMART" id="SM00419">
    <property type="entry name" value="HTH_CRP"/>
    <property type="match status" value="1"/>
</dbReference>
<name>A0A371JLM0_9FLAO</name>
<dbReference type="CDD" id="cd00038">
    <property type="entry name" value="CAP_ED"/>
    <property type="match status" value="1"/>
</dbReference>
<sequence>MIEKDSTLYFRGMESFRNSKLFDGLDRTVLDTLLREMNLKKWPKNTFKESTESEYIHYILSGKLKIYRRNQLLDRQYTIFILKEGDLFDLIALFDANPHIVYWEAFTDLEILSLPLCTMRHWIEVNPVAHNNFFHYLANRIRLLEDSSIESNLNSTLIRLCKVLLRNINEQSNKLEIINDLSNEEIANLVGTTRAVINRHIQHLKKLGAIQTGRKHIEIANIQTLLNISENRFSID</sequence>
<dbReference type="Pfam" id="PF00027">
    <property type="entry name" value="cNMP_binding"/>
    <property type="match status" value="1"/>
</dbReference>
<dbReference type="InterPro" id="IPR036390">
    <property type="entry name" value="WH_DNA-bd_sf"/>
</dbReference>
<dbReference type="PROSITE" id="PS51063">
    <property type="entry name" value="HTH_CRP_2"/>
    <property type="match status" value="1"/>
</dbReference>
<dbReference type="Pfam" id="PF13545">
    <property type="entry name" value="HTH_Crp_2"/>
    <property type="match status" value="1"/>
</dbReference>
<proteinExistence type="predicted"/>
<accession>A0A371JLM0</accession>
<comment type="caution">
    <text evidence="6">The sequence shown here is derived from an EMBL/GenBank/DDBJ whole genome shotgun (WGS) entry which is preliminary data.</text>
</comment>
<dbReference type="EMBL" id="QTJX01000006">
    <property type="protein sequence ID" value="RDY57856.1"/>
    <property type="molecule type" value="Genomic_DNA"/>
</dbReference>
<organism evidence="6 7">
    <name type="scientific">Flagellimonas nanhaiensis</name>
    <dbReference type="NCBI Taxonomy" id="2292706"/>
    <lineage>
        <taxon>Bacteria</taxon>
        <taxon>Pseudomonadati</taxon>
        <taxon>Bacteroidota</taxon>
        <taxon>Flavobacteriia</taxon>
        <taxon>Flavobacteriales</taxon>
        <taxon>Flavobacteriaceae</taxon>
        <taxon>Flagellimonas</taxon>
    </lineage>
</organism>
<evidence type="ECO:0000313" key="6">
    <source>
        <dbReference type="EMBL" id="RDY57856.1"/>
    </source>
</evidence>
<dbReference type="RefSeq" id="WP_116185700.1">
    <property type="nucleotide sequence ID" value="NZ_QTJX01000006.1"/>
</dbReference>
<feature type="domain" description="HTH crp-type" evidence="5">
    <location>
        <begin position="154"/>
        <end position="223"/>
    </location>
</feature>
<keyword evidence="2" id="KW-0238">DNA-binding</keyword>
<reference evidence="6 7" key="1">
    <citation type="submission" date="2018-08" db="EMBL/GenBank/DDBJ databases">
        <title>Muricauda nanhaiensis sp. nov., isolated from seawater of the South China Sea.</title>
        <authorList>
            <person name="Dang Y."/>
        </authorList>
    </citation>
    <scope>NUCLEOTIDE SEQUENCE [LARGE SCALE GENOMIC DNA]</scope>
    <source>
        <strain evidence="6 7">SM1704</strain>
    </source>
</reference>
<dbReference type="PROSITE" id="PS50042">
    <property type="entry name" value="CNMP_BINDING_3"/>
    <property type="match status" value="1"/>
</dbReference>
<dbReference type="SUPFAM" id="SSF51206">
    <property type="entry name" value="cAMP-binding domain-like"/>
    <property type="match status" value="1"/>
</dbReference>
<dbReference type="InterPro" id="IPR012318">
    <property type="entry name" value="HTH_CRP"/>
</dbReference>